<feature type="transmembrane region" description="Helical" evidence="1">
    <location>
        <begin position="36"/>
        <end position="58"/>
    </location>
</feature>
<feature type="transmembrane region" description="Helical" evidence="1">
    <location>
        <begin position="12"/>
        <end position="30"/>
    </location>
</feature>
<dbReference type="GeneID" id="92049341"/>
<comment type="caution">
    <text evidence="2">The sequence shown here is derived from an EMBL/GenBank/DDBJ whole genome shotgun (WGS) entry which is preliminary data.</text>
</comment>
<sequence length="73" mass="7513">MEGPKPQRGGRTLSLGIVVDAALAAISIGSTAAFDAIISLPAIVTYLSYGTPVAFVLLRRLRGQPLGKPACCT</sequence>
<evidence type="ECO:0000313" key="3">
    <source>
        <dbReference type="Proteomes" id="UP001433268"/>
    </source>
</evidence>
<accession>A0ABR1V214</accession>
<evidence type="ECO:0000313" key="2">
    <source>
        <dbReference type="EMBL" id="KAK8065219.1"/>
    </source>
</evidence>
<proteinExistence type="predicted"/>
<name>A0ABR1V214_9PEZI</name>
<dbReference type="EMBL" id="JAQQWN010000009">
    <property type="protein sequence ID" value="KAK8065219.1"/>
    <property type="molecule type" value="Genomic_DNA"/>
</dbReference>
<keyword evidence="1" id="KW-0472">Membrane</keyword>
<protein>
    <submittedName>
        <fullName evidence="2">Choline transport protein</fullName>
    </submittedName>
</protein>
<keyword evidence="3" id="KW-1185">Reference proteome</keyword>
<dbReference type="RefSeq" id="XP_066661973.1">
    <property type="nucleotide sequence ID" value="XM_066816281.1"/>
</dbReference>
<reference evidence="2 3" key="1">
    <citation type="submission" date="2023-01" db="EMBL/GenBank/DDBJ databases">
        <title>Analysis of 21 Apiospora genomes using comparative genomics revels a genus with tremendous synthesis potential of carbohydrate active enzymes and secondary metabolites.</title>
        <authorList>
            <person name="Sorensen T."/>
        </authorList>
    </citation>
    <scope>NUCLEOTIDE SEQUENCE [LARGE SCALE GENOMIC DNA]</scope>
    <source>
        <strain evidence="2 3">CBS 114990</strain>
    </source>
</reference>
<dbReference type="Proteomes" id="UP001433268">
    <property type="component" value="Unassembled WGS sequence"/>
</dbReference>
<gene>
    <name evidence="2" type="ORF">PG997_011966</name>
</gene>
<evidence type="ECO:0000256" key="1">
    <source>
        <dbReference type="SAM" id="Phobius"/>
    </source>
</evidence>
<organism evidence="2 3">
    <name type="scientific">Apiospora hydei</name>
    <dbReference type="NCBI Taxonomy" id="1337664"/>
    <lineage>
        <taxon>Eukaryota</taxon>
        <taxon>Fungi</taxon>
        <taxon>Dikarya</taxon>
        <taxon>Ascomycota</taxon>
        <taxon>Pezizomycotina</taxon>
        <taxon>Sordariomycetes</taxon>
        <taxon>Xylariomycetidae</taxon>
        <taxon>Amphisphaeriales</taxon>
        <taxon>Apiosporaceae</taxon>
        <taxon>Apiospora</taxon>
    </lineage>
</organism>
<keyword evidence="1" id="KW-1133">Transmembrane helix</keyword>
<keyword evidence="1" id="KW-0812">Transmembrane</keyword>